<dbReference type="PANTHER" id="PTHR33164">
    <property type="entry name" value="TRANSCRIPTIONAL REGULATOR, MARR FAMILY"/>
    <property type="match status" value="1"/>
</dbReference>
<dbReference type="GO" id="GO:0006950">
    <property type="term" value="P:response to stress"/>
    <property type="evidence" value="ECO:0007669"/>
    <property type="project" value="TreeGrafter"/>
</dbReference>
<reference evidence="2 3" key="1">
    <citation type="submission" date="2018-12" db="EMBL/GenBank/DDBJ databases">
        <authorList>
            <consortium name="Pathogen Informatics"/>
        </authorList>
    </citation>
    <scope>NUCLEOTIDE SEQUENCE [LARGE SCALE GENOMIC DNA]</scope>
    <source>
        <strain evidence="2 3">NCTC10485</strain>
    </source>
</reference>
<dbReference type="PROSITE" id="PS50995">
    <property type="entry name" value="HTH_MARR_2"/>
    <property type="match status" value="1"/>
</dbReference>
<dbReference type="SUPFAM" id="SSF46785">
    <property type="entry name" value="Winged helix' DNA-binding domain"/>
    <property type="match status" value="1"/>
</dbReference>
<dbReference type="Gene3D" id="1.10.10.10">
    <property type="entry name" value="Winged helix-like DNA-binding domain superfamily/Winged helix DNA-binding domain"/>
    <property type="match status" value="1"/>
</dbReference>
<sequence>MLPAGVGMGDHVGLSESEKRSWDAFLESAALVYDRINSALIEAHDVTFFETQVLYILNGIPDRATRMGVLSQQLSLSPSRITQLVRGLESRGFVIRVRGEADKRVVMAQLTRAGGLCLQMALRTYSREVHKWYLAPLSRQQMTALGAIGRQVVERLGYQ</sequence>
<dbReference type="InterPro" id="IPR036390">
    <property type="entry name" value="WH_DNA-bd_sf"/>
</dbReference>
<name>A0A3S4RFQ6_MYCCI</name>
<dbReference type="PANTHER" id="PTHR33164:SF43">
    <property type="entry name" value="HTH-TYPE TRANSCRIPTIONAL REPRESSOR YETL"/>
    <property type="match status" value="1"/>
</dbReference>
<accession>A0A3S4RFQ6</accession>
<dbReference type="Pfam" id="PF12802">
    <property type="entry name" value="MarR_2"/>
    <property type="match status" value="1"/>
</dbReference>
<keyword evidence="3" id="KW-1185">Reference proteome</keyword>
<dbReference type="SMART" id="SM00347">
    <property type="entry name" value="HTH_MARR"/>
    <property type="match status" value="1"/>
</dbReference>
<dbReference type="Proteomes" id="UP000282551">
    <property type="component" value="Chromosome"/>
</dbReference>
<dbReference type="EMBL" id="LR134355">
    <property type="protein sequence ID" value="VEG49327.1"/>
    <property type="molecule type" value="Genomic_DNA"/>
</dbReference>
<feature type="domain" description="HTH marR-type" evidence="1">
    <location>
        <begin position="1"/>
        <end position="154"/>
    </location>
</feature>
<evidence type="ECO:0000259" key="1">
    <source>
        <dbReference type="PROSITE" id="PS50995"/>
    </source>
</evidence>
<dbReference type="InterPro" id="IPR039422">
    <property type="entry name" value="MarR/SlyA-like"/>
</dbReference>
<dbReference type="InterPro" id="IPR000835">
    <property type="entry name" value="HTH_MarR-typ"/>
</dbReference>
<proteinExistence type="predicted"/>
<evidence type="ECO:0000313" key="3">
    <source>
        <dbReference type="Proteomes" id="UP000282551"/>
    </source>
</evidence>
<protein>
    <submittedName>
        <fullName evidence="2">MarR family transcriptional regulator</fullName>
    </submittedName>
</protein>
<dbReference type="AlphaFoldDB" id="A0A3S4RFQ6"/>
<dbReference type="InterPro" id="IPR036388">
    <property type="entry name" value="WH-like_DNA-bd_sf"/>
</dbReference>
<evidence type="ECO:0000313" key="2">
    <source>
        <dbReference type="EMBL" id="VEG49327.1"/>
    </source>
</evidence>
<dbReference type="GO" id="GO:0003700">
    <property type="term" value="F:DNA-binding transcription factor activity"/>
    <property type="evidence" value="ECO:0007669"/>
    <property type="project" value="InterPro"/>
</dbReference>
<gene>
    <name evidence="2" type="ORF">NCTC10485_03634</name>
</gene>
<organism evidence="2 3">
    <name type="scientific">Mycolicibacterium chitae</name>
    <name type="common">Mycobacterium chitae</name>
    <dbReference type="NCBI Taxonomy" id="1792"/>
    <lineage>
        <taxon>Bacteria</taxon>
        <taxon>Bacillati</taxon>
        <taxon>Actinomycetota</taxon>
        <taxon>Actinomycetes</taxon>
        <taxon>Mycobacteriales</taxon>
        <taxon>Mycobacteriaceae</taxon>
        <taxon>Mycolicibacterium</taxon>
    </lineage>
</organism>